<proteinExistence type="predicted"/>
<dbReference type="Proteomes" id="UP000826540">
    <property type="component" value="Chromosome"/>
</dbReference>
<organism evidence="1 2">
    <name type="scientific">Sphaerospermopsis torques-reginae ITEP-024</name>
    <dbReference type="NCBI Taxonomy" id="984208"/>
    <lineage>
        <taxon>Bacteria</taxon>
        <taxon>Bacillati</taxon>
        <taxon>Cyanobacteriota</taxon>
        <taxon>Cyanophyceae</taxon>
        <taxon>Nostocales</taxon>
        <taxon>Aphanizomenonaceae</taxon>
        <taxon>Sphaerospermopsis</taxon>
        <taxon>Sphaerospermopsis torques-reginae</taxon>
    </lineage>
</organism>
<gene>
    <name evidence="1" type="ORF">K2F26_07745</name>
</gene>
<dbReference type="EMBL" id="CP080598">
    <property type="protein sequence ID" value="QYX34131.1"/>
    <property type="molecule type" value="Genomic_DNA"/>
</dbReference>
<keyword evidence="2" id="KW-1185">Reference proteome</keyword>
<evidence type="ECO:0000313" key="2">
    <source>
        <dbReference type="Proteomes" id="UP000826540"/>
    </source>
</evidence>
<sequence>MEQESVIKRVEKVVYILMEENPIFKEDLDYAAIVKHILKIVQENLTPERFNNMSDEKLKENCDFVMSTEVLSKIGEDLTPEQMAIFDEAIKRK</sequence>
<protein>
    <submittedName>
        <fullName evidence="1">Uncharacterized protein</fullName>
    </submittedName>
</protein>
<accession>A0ABX8X656</accession>
<name>A0ABX8X656_9CYAN</name>
<evidence type="ECO:0000313" key="1">
    <source>
        <dbReference type="EMBL" id="QYX34131.1"/>
    </source>
</evidence>
<reference evidence="1 2" key="1">
    <citation type="journal article" date="2022" name="J. Am. Chem. Soc.">
        <title>Biosynthesis of Guanitoxin Enables Global Environmental Detection in Freshwater Cyanobacteria.</title>
        <authorList>
            <person name="Lima S.T."/>
            <person name="Fallon T.R."/>
            <person name="Cordoza J.L."/>
            <person name="Chekan J.R."/>
            <person name="Delbaje E."/>
            <person name="Hopiavuori A.R."/>
            <person name="Alvarenga D.O."/>
            <person name="Wood S.M."/>
            <person name="Luhavaya H."/>
            <person name="Baumgartner J.T."/>
            <person name="Dorr F.A."/>
            <person name="Etchegaray A."/>
            <person name="Pinto E."/>
            <person name="McKinnie S.M.K."/>
            <person name="Fiore M.F."/>
            <person name="Moore B.S."/>
        </authorList>
    </citation>
    <scope>NUCLEOTIDE SEQUENCE [LARGE SCALE GENOMIC DNA]</scope>
    <source>
        <strain evidence="1 2">ITEP-024</strain>
    </source>
</reference>